<dbReference type="CDD" id="cd18808">
    <property type="entry name" value="SF1_C_Upf1"/>
    <property type="match status" value="1"/>
</dbReference>
<sequence>MTSDLERSKVIQIFEYLLAVKNLNEKIIRNINEYERVWWINELPHFEGCYLNGSGENIDAWLEVHKQDIPSAPALPQGLSKWIRKWDNPAKEPEKVLQILKGYDKEKSEEVLEKFEDDEERVNTYNEWYENKWKPWANEALPKFQIQKLYMELFELHQRLQREGDDLEIGCGHGLLVWKINDELVYRHLLVTKMELQFNAKKGVFYLIPTSKGTQLETDMLTNINIPNASRLQEMESEISDLDLSPWDEELIEPVFREIAHTISPKGSYKKGLTPEKMQEKPHNPVVFYMPAFFLRKIGGRLWQKELSTAIEKIKNGYPVPETITTLTSTSEEKKEQRHESFNNSEWKSVGEDLLFPLPANNEQKLIARKLALNEGVVVQGPPGTGKSHTIANLICHLLAHGKRVLVTSEKERALQVLRDKIPEEIRSLCVSVLGGDSRSVKEIEDSIKSIAENLDTKQIEVLNKNIERLKEELHQTKRNIAKINTMINKAAEIENEKKNINGVEFTPLEAARWLKENEDYSWLPDNIDPSIPYPLTTTETMQFFQLLGEIQTEDRISLSQHRVKTEELVDPVTFEKHVQAIQSIESKMVETEKYLEGWNVTNELTFHLDDILHLTKTTLNHLEEISKEKWLEIILKEIITQPDKKQFWEEFASECKERINNVNRLTNDLIEDEIVIPSNANHSLLKEDLHFIQERMKNNKSIGWFFQKITGRKYAYIFEQCKINGLPVRNSDDVTKLLKYLEREDLIKKLVLKWNRIMDENDGPKISADQKRLTSEVGELLNQLEMLLNWDKNVVEKFNEVLKEIKINEEPKWNSIDWFTKLQNGFSALNDKICWEKEHEFFDKILTFLQKQQSIFNVHGSVEKLYEACKTRDVQLWKEVYNELLRLEALEEPYKQFNFLKKKLEEAAPHWCESLLSLGGKGEPLFPPDDIDKAWMWSQVNTWLKEIHSKPKMEDLEQELQREKEKESRLIKELVAESTWKSQIERTTKEQKRSFFAWLKAIQRIGKGTGKYVNVYRKEASKEMKVAKGAIPVWIMPIQRVIENIELTDDLFDVVIVDESSQSNLFSLSVLLRGKKAVIVGDDNQISPESVGTDISEVHDLIERYLYNIPNKLQFEMKTSLYDTASRVFDSKIILKEHFRCVPEIIQFSNDLMYGGMIDPLRLPLRSELLEPPVKAIRVEDGYRREDTRKVINEPEAEAIVNHIAECCQDEKYKGKTIGVISLQGHDQAKLIENLLREKIGEEEMINRKIICGDSYSFQGDERDVIFLSMVVAPNMRIGPMTKRSDYQRFNVAASRARDQMFLYHSVDLKHLNPACVRYRLLQYCLEPHRVQLEVNKEKEIFDSKFEEDVYRMIAARGYRVIPQVKVGSVGKRIDLVVEGMRSRLAVECDGDQWHGLDKWEDDIERQRVLERVGWTFWRVRGSQFYLDPEKAMSSLWEKLDEMGIYPIASKENANIHILN</sequence>
<dbReference type="Pfam" id="PF13086">
    <property type="entry name" value="AAA_11"/>
    <property type="match status" value="1"/>
</dbReference>
<dbReference type="InterPro" id="IPR047187">
    <property type="entry name" value="SF1_C_Upf1"/>
</dbReference>
<evidence type="ECO:0000313" key="11">
    <source>
        <dbReference type="Proteomes" id="UP000023561"/>
    </source>
</evidence>
<evidence type="ECO:0000259" key="8">
    <source>
        <dbReference type="Pfam" id="PF13087"/>
    </source>
</evidence>
<dbReference type="SUPFAM" id="SSF52540">
    <property type="entry name" value="P-loop containing nucleoside triphosphate hydrolases"/>
    <property type="match status" value="1"/>
</dbReference>
<evidence type="ECO:0000256" key="5">
    <source>
        <dbReference type="ARBA" id="ARBA00022840"/>
    </source>
</evidence>
<feature type="domain" description="Restriction endonuclease type II-like" evidence="9">
    <location>
        <begin position="1347"/>
        <end position="1441"/>
    </location>
</feature>
<dbReference type="Gene3D" id="3.40.50.300">
    <property type="entry name" value="P-loop containing nucleotide triphosphate hydrolases"/>
    <property type="match status" value="3"/>
</dbReference>
<dbReference type="Gene3D" id="3.40.960.10">
    <property type="entry name" value="VSR Endonuclease"/>
    <property type="match status" value="1"/>
</dbReference>
<comment type="similarity">
    <text evidence="1">Belongs to the DNA2/NAM7 helicase family.</text>
</comment>
<dbReference type="Pfam" id="PF13087">
    <property type="entry name" value="AAA_12"/>
    <property type="match status" value="1"/>
</dbReference>
<dbReference type="InterPro" id="IPR027417">
    <property type="entry name" value="P-loop_NTPase"/>
</dbReference>
<dbReference type="GO" id="GO:0043139">
    <property type="term" value="F:5'-3' DNA helicase activity"/>
    <property type="evidence" value="ECO:0007669"/>
    <property type="project" value="TreeGrafter"/>
</dbReference>
<keyword evidence="6" id="KW-0175">Coiled coil</keyword>
<dbReference type="Pfam" id="PF18741">
    <property type="entry name" value="MTES_1575"/>
    <property type="match status" value="1"/>
</dbReference>
<keyword evidence="11" id="KW-1185">Reference proteome</keyword>
<evidence type="ECO:0000256" key="3">
    <source>
        <dbReference type="ARBA" id="ARBA00022801"/>
    </source>
</evidence>
<dbReference type="GO" id="GO:0016787">
    <property type="term" value="F:hydrolase activity"/>
    <property type="evidence" value="ECO:0007669"/>
    <property type="project" value="UniProtKB-KW"/>
</dbReference>
<evidence type="ECO:0000256" key="1">
    <source>
        <dbReference type="ARBA" id="ARBA00007913"/>
    </source>
</evidence>
<evidence type="ECO:0008006" key="12">
    <source>
        <dbReference type="Google" id="ProtNLM"/>
    </source>
</evidence>
<dbReference type="OrthoDB" id="9757917at2"/>
<organism evidence="10 11">
    <name type="scientific">Parageobacillus caldoxylosilyticus NBRC 107762</name>
    <dbReference type="NCBI Taxonomy" id="1220594"/>
    <lineage>
        <taxon>Bacteria</taxon>
        <taxon>Bacillati</taxon>
        <taxon>Bacillota</taxon>
        <taxon>Bacilli</taxon>
        <taxon>Bacillales</taxon>
        <taxon>Anoxybacillaceae</taxon>
        <taxon>Saccharococcus</taxon>
    </lineage>
</organism>
<dbReference type="PANTHER" id="PTHR43788">
    <property type="entry name" value="DNA2/NAM7 HELICASE FAMILY MEMBER"/>
    <property type="match status" value="1"/>
</dbReference>
<dbReference type="EMBL" id="BAWO01000084">
    <property type="protein sequence ID" value="GAJ41665.1"/>
    <property type="molecule type" value="Genomic_DNA"/>
</dbReference>
<dbReference type="Proteomes" id="UP000023561">
    <property type="component" value="Unassembled WGS sequence"/>
</dbReference>
<feature type="domain" description="DNA2/NAM7 helicase-like C-terminal" evidence="8">
    <location>
        <begin position="1119"/>
        <end position="1304"/>
    </location>
</feature>
<reference evidence="10 11" key="1">
    <citation type="submission" date="2014-04" db="EMBL/GenBank/DDBJ databases">
        <title>Whole genome shotgun sequence of Geobacillus caldoxylosilyticus NBRC 107762.</title>
        <authorList>
            <person name="Hosoyama A."/>
            <person name="Hosoyama Y."/>
            <person name="Katano-Makiyama Y."/>
            <person name="Tsuchikane K."/>
            <person name="Ohji S."/>
            <person name="Ichikawa N."/>
            <person name="Yamazoe A."/>
            <person name="Fujita N."/>
        </authorList>
    </citation>
    <scope>NUCLEOTIDE SEQUENCE [LARGE SCALE GENOMIC DNA]</scope>
    <source>
        <strain evidence="10 11">NBRC 107762</strain>
    </source>
</reference>
<keyword evidence="5" id="KW-0067">ATP-binding</keyword>
<evidence type="ECO:0000256" key="2">
    <source>
        <dbReference type="ARBA" id="ARBA00022741"/>
    </source>
</evidence>
<dbReference type="InterPro" id="IPR050534">
    <property type="entry name" value="Coronavir_polyprotein_1ab"/>
</dbReference>
<feature type="domain" description="DNA2/NAM7 helicase helicase" evidence="7">
    <location>
        <begin position="361"/>
        <end position="496"/>
    </location>
</feature>
<protein>
    <recommendedName>
        <fullName evidence="12">DNA2/NAM7 helicase-like C-terminal domain-containing protein</fullName>
    </recommendedName>
</protein>
<comment type="caution">
    <text evidence="10">The sequence shown here is derived from an EMBL/GenBank/DDBJ whole genome shotgun (WGS) entry which is preliminary data.</text>
</comment>
<evidence type="ECO:0000313" key="10">
    <source>
        <dbReference type="EMBL" id="GAJ41665.1"/>
    </source>
</evidence>
<dbReference type="InterPro" id="IPR041679">
    <property type="entry name" value="DNA2/NAM7-like_C"/>
</dbReference>
<gene>
    <name evidence="10" type="ORF">GCA01S_084_00080</name>
</gene>
<feature type="coiled-coil region" evidence="6">
    <location>
        <begin position="441"/>
        <end position="487"/>
    </location>
</feature>
<dbReference type="GO" id="GO:0005524">
    <property type="term" value="F:ATP binding"/>
    <property type="evidence" value="ECO:0007669"/>
    <property type="project" value="UniProtKB-KW"/>
</dbReference>
<evidence type="ECO:0000259" key="9">
    <source>
        <dbReference type="Pfam" id="PF18741"/>
    </source>
</evidence>
<proteinExistence type="inferred from homology"/>
<accession>A0A023DK63</accession>
<dbReference type="InterPro" id="IPR011335">
    <property type="entry name" value="Restrct_endonuc-II-like"/>
</dbReference>
<dbReference type="InterPro" id="IPR041677">
    <property type="entry name" value="DNA2/NAM7_AAA_11"/>
</dbReference>
<dbReference type="InterPro" id="IPR049468">
    <property type="entry name" value="Restrct_endonuc-II-like_dom"/>
</dbReference>
<evidence type="ECO:0000259" key="7">
    <source>
        <dbReference type="Pfam" id="PF13086"/>
    </source>
</evidence>
<name>A0A023DK63_9BACL</name>
<dbReference type="SUPFAM" id="SSF52980">
    <property type="entry name" value="Restriction endonuclease-like"/>
    <property type="match status" value="1"/>
</dbReference>
<evidence type="ECO:0000256" key="6">
    <source>
        <dbReference type="SAM" id="Coils"/>
    </source>
</evidence>
<evidence type="ECO:0000256" key="4">
    <source>
        <dbReference type="ARBA" id="ARBA00022806"/>
    </source>
</evidence>
<dbReference type="PANTHER" id="PTHR43788:SF8">
    <property type="entry name" value="DNA-BINDING PROTEIN SMUBP-2"/>
    <property type="match status" value="1"/>
</dbReference>
<keyword evidence="3" id="KW-0378">Hydrolase</keyword>
<dbReference type="RefSeq" id="WP_042412087.1">
    <property type="nucleotide sequence ID" value="NZ_BAWO01000084.1"/>
</dbReference>
<keyword evidence="4" id="KW-0347">Helicase</keyword>
<keyword evidence="2" id="KW-0547">Nucleotide-binding</keyword>